<dbReference type="GO" id="GO:0019843">
    <property type="term" value="F:rRNA binding"/>
    <property type="evidence" value="ECO:0007669"/>
    <property type="project" value="TreeGrafter"/>
</dbReference>
<dbReference type="SUPFAM" id="SSF52540">
    <property type="entry name" value="P-loop containing nucleoside triphosphate hydrolases"/>
    <property type="match status" value="1"/>
</dbReference>
<dbReference type="RefSeq" id="WP_121191820.1">
    <property type="nucleotide sequence ID" value="NZ_RBWV01000009.1"/>
</dbReference>
<dbReference type="Gene3D" id="3.40.50.300">
    <property type="entry name" value="P-loop containing nucleotide triphosphate hydrolases"/>
    <property type="match status" value="1"/>
</dbReference>
<protein>
    <submittedName>
        <fullName evidence="2">Dynamin family protein</fullName>
    </submittedName>
</protein>
<comment type="caution">
    <text evidence="2">The sequence shown here is derived from an EMBL/GenBank/DDBJ whole genome shotgun (WGS) entry which is preliminary data.</text>
</comment>
<accession>A0A420XTC2</accession>
<dbReference type="PANTHER" id="PTHR42698:SF1">
    <property type="entry name" value="GTPASE ERA, MITOCHONDRIAL"/>
    <property type="match status" value="1"/>
</dbReference>
<dbReference type="Proteomes" id="UP000281955">
    <property type="component" value="Unassembled WGS sequence"/>
</dbReference>
<dbReference type="PANTHER" id="PTHR42698">
    <property type="entry name" value="GTPASE ERA"/>
    <property type="match status" value="1"/>
</dbReference>
<dbReference type="GO" id="GO:0043024">
    <property type="term" value="F:ribosomal small subunit binding"/>
    <property type="evidence" value="ECO:0007669"/>
    <property type="project" value="TreeGrafter"/>
</dbReference>
<gene>
    <name evidence="2" type="ORF">CLV35_0505</name>
</gene>
<dbReference type="GO" id="GO:0000028">
    <property type="term" value="P:ribosomal small subunit assembly"/>
    <property type="evidence" value="ECO:0007669"/>
    <property type="project" value="TreeGrafter"/>
</dbReference>
<reference evidence="2 3" key="1">
    <citation type="submission" date="2018-10" db="EMBL/GenBank/DDBJ databases">
        <title>Genomic Encyclopedia of Archaeal and Bacterial Type Strains, Phase II (KMG-II): from individual species to whole genera.</title>
        <authorList>
            <person name="Goeker M."/>
        </authorList>
    </citation>
    <scope>NUCLEOTIDE SEQUENCE [LARGE SCALE GENOMIC DNA]</scope>
    <source>
        <strain evidence="2 3">RP-AC37</strain>
    </source>
</reference>
<dbReference type="EMBL" id="RBWV01000009">
    <property type="protein sequence ID" value="RKS80085.1"/>
    <property type="molecule type" value="Genomic_DNA"/>
</dbReference>
<sequence length="579" mass="60139">MEARAAARPGDTLLDALTDLRPLLDGLELPLETPAAPAARLARREVLDQLDDYVLPRLRDLDAPLLVVVGGSTGAGKSTLVNSLVGAQVSAPGVLRPTTRSPVLAHAPEDRDSFTGDRVLPGFARETRATSDAPGTGGSTSTLALVASDRVPPGLALLDAPDIDSVVAENRELAGQLLAAADLWVFVTTAARYADAVPWDLLRAASARSAAVAVVLDRVPPGAEHEIEPHLRSMLAQQGLSDSPVFVVPESALSGGLLPEQTTAALRSWLSGLAADAGARAGLVRRTLDGVLAGYTVRLPALANALEEQDDARADLATAAARAYAAAGARVDRALDDGQLLRGEVLARWQEIVGTGELLRQLESRVGRLRDRLVSAVRGRPSPDQRLSVALESGLEALVRGAADAAAEQTVDAWTADPGGRALLGDDAGALARSSAALPEASARAVRDWQGSVLELVRSEGSQRRSAARVLSYGVNGAALVVMVAVFASTGGLTGGEVLVAGGASAVGQKLLEALLGDEAVRRLAALARADLRSRIEAVLAEERARFDARLERLPRGTGADDLRSAAARLTVLHGRAGR</sequence>
<evidence type="ECO:0000259" key="1">
    <source>
        <dbReference type="Pfam" id="PF00350"/>
    </source>
</evidence>
<dbReference type="AlphaFoldDB" id="A0A420XTC2"/>
<dbReference type="Pfam" id="PF00350">
    <property type="entry name" value="Dynamin_N"/>
    <property type="match status" value="1"/>
</dbReference>
<dbReference type="InterPro" id="IPR045063">
    <property type="entry name" value="Dynamin_N"/>
</dbReference>
<dbReference type="InterPro" id="IPR027417">
    <property type="entry name" value="P-loop_NTPase"/>
</dbReference>
<dbReference type="OrthoDB" id="207675at2"/>
<organism evidence="2 3">
    <name type="scientific">Motilibacter peucedani</name>
    <dbReference type="NCBI Taxonomy" id="598650"/>
    <lineage>
        <taxon>Bacteria</taxon>
        <taxon>Bacillati</taxon>
        <taxon>Actinomycetota</taxon>
        <taxon>Actinomycetes</taxon>
        <taxon>Motilibacterales</taxon>
        <taxon>Motilibacteraceae</taxon>
        <taxon>Motilibacter</taxon>
    </lineage>
</organism>
<keyword evidence="3" id="KW-1185">Reference proteome</keyword>
<feature type="domain" description="Dynamin N-terminal" evidence="1">
    <location>
        <begin position="67"/>
        <end position="192"/>
    </location>
</feature>
<dbReference type="InParanoid" id="A0A420XTC2"/>
<dbReference type="GO" id="GO:0005829">
    <property type="term" value="C:cytosol"/>
    <property type="evidence" value="ECO:0007669"/>
    <property type="project" value="TreeGrafter"/>
</dbReference>
<dbReference type="InterPro" id="IPR005662">
    <property type="entry name" value="GTPase_Era-like"/>
</dbReference>
<evidence type="ECO:0000313" key="3">
    <source>
        <dbReference type="Proteomes" id="UP000281955"/>
    </source>
</evidence>
<evidence type="ECO:0000313" key="2">
    <source>
        <dbReference type="EMBL" id="RKS80085.1"/>
    </source>
</evidence>
<proteinExistence type="predicted"/>
<dbReference type="GO" id="GO:0005525">
    <property type="term" value="F:GTP binding"/>
    <property type="evidence" value="ECO:0007669"/>
    <property type="project" value="InterPro"/>
</dbReference>
<name>A0A420XTC2_9ACTN</name>